<dbReference type="InterPro" id="IPR016084">
    <property type="entry name" value="Haem_Oase-like_multi-hlx"/>
</dbReference>
<sequence>MAPIDLPSKLKEAIKEPHGTVNRLNTARIPLCLPPQVKTPFLYTLGLSRYAEIYLGLEAVWLAEIGDPIRWIGNISGNSDPEDYSNSKERIQAALRLVYLPELMRTKRFETDFLILRSLDPQLAGLDREDKNAGSEFRRYIEKHIPAKPHLLVAYIWIMYQALFNGGLFIRMQLLKAGPEFWGLPTRTMNPAVFPAPLSFWQVDGEETVKADFRSRIIKADKLLTEPERKEILQEAVGIFHRCELITLQLDEDVHVKVKLEQ</sequence>
<evidence type="ECO:0000256" key="1">
    <source>
        <dbReference type="ARBA" id="ARBA00022617"/>
    </source>
</evidence>
<keyword evidence="4" id="KW-0575">Peroxidase</keyword>
<evidence type="ECO:0000313" key="4">
    <source>
        <dbReference type="EMBL" id="KAE8162658.1"/>
    </source>
</evidence>
<keyword evidence="2" id="KW-0479">Metal-binding</keyword>
<dbReference type="CDD" id="cd19165">
    <property type="entry name" value="HemeO"/>
    <property type="match status" value="1"/>
</dbReference>
<evidence type="ECO:0000313" key="5">
    <source>
        <dbReference type="Proteomes" id="UP000326950"/>
    </source>
</evidence>
<keyword evidence="4" id="KW-0560">Oxidoreductase</keyword>
<dbReference type="AlphaFoldDB" id="A0A5N6UVH4"/>
<protein>
    <submittedName>
        <fullName evidence="4">Heme-binding peroxidase</fullName>
    </submittedName>
</protein>
<keyword evidence="3" id="KW-0408">Iron</keyword>
<dbReference type="GO" id="GO:0004601">
    <property type="term" value="F:peroxidase activity"/>
    <property type="evidence" value="ECO:0007669"/>
    <property type="project" value="UniProtKB-KW"/>
</dbReference>
<dbReference type="Proteomes" id="UP000326950">
    <property type="component" value="Unassembled WGS sequence"/>
</dbReference>
<dbReference type="Pfam" id="PF01126">
    <property type="entry name" value="Heme_oxygenase"/>
    <property type="match status" value="1"/>
</dbReference>
<dbReference type="InterPro" id="IPR016053">
    <property type="entry name" value="Haem_Oase-like"/>
</dbReference>
<dbReference type="PANTHER" id="PTHR10720:SF0">
    <property type="entry name" value="HEME OXYGENASE"/>
    <property type="match status" value="1"/>
</dbReference>
<dbReference type="SUPFAM" id="SSF48613">
    <property type="entry name" value="Heme oxygenase-like"/>
    <property type="match status" value="1"/>
</dbReference>
<dbReference type="Gene3D" id="1.20.910.10">
    <property type="entry name" value="Heme oxygenase-like"/>
    <property type="match status" value="1"/>
</dbReference>
<dbReference type="GO" id="GO:0006788">
    <property type="term" value="P:heme oxidation"/>
    <property type="evidence" value="ECO:0007669"/>
    <property type="project" value="InterPro"/>
</dbReference>
<organism evidence="4 5">
    <name type="scientific">Aspergillus tamarii</name>
    <dbReference type="NCBI Taxonomy" id="41984"/>
    <lineage>
        <taxon>Eukaryota</taxon>
        <taxon>Fungi</taxon>
        <taxon>Dikarya</taxon>
        <taxon>Ascomycota</taxon>
        <taxon>Pezizomycotina</taxon>
        <taxon>Eurotiomycetes</taxon>
        <taxon>Eurotiomycetidae</taxon>
        <taxon>Eurotiales</taxon>
        <taxon>Aspergillaceae</taxon>
        <taxon>Aspergillus</taxon>
        <taxon>Aspergillus subgen. Circumdati</taxon>
    </lineage>
</organism>
<accession>A0A5N6UVH4</accession>
<reference evidence="4 5" key="1">
    <citation type="submission" date="2019-04" db="EMBL/GenBank/DDBJ databases">
        <title>Friends and foes A comparative genomics study of 23 Aspergillus species from section Flavi.</title>
        <authorList>
            <consortium name="DOE Joint Genome Institute"/>
            <person name="Kjaerbolling I."/>
            <person name="Vesth T."/>
            <person name="Frisvad J.C."/>
            <person name="Nybo J.L."/>
            <person name="Theobald S."/>
            <person name="Kildgaard S."/>
            <person name="Isbrandt T."/>
            <person name="Kuo A."/>
            <person name="Sato A."/>
            <person name="Lyhne E.K."/>
            <person name="Kogle M.E."/>
            <person name="Wiebenga A."/>
            <person name="Kun R.S."/>
            <person name="Lubbers R.J."/>
            <person name="Makela M.R."/>
            <person name="Barry K."/>
            <person name="Chovatia M."/>
            <person name="Clum A."/>
            <person name="Daum C."/>
            <person name="Haridas S."/>
            <person name="He G."/>
            <person name="LaButti K."/>
            <person name="Lipzen A."/>
            <person name="Mondo S."/>
            <person name="Riley R."/>
            <person name="Salamov A."/>
            <person name="Simmons B.A."/>
            <person name="Magnuson J.K."/>
            <person name="Henrissat B."/>
            <person name="Mortensen U.H."/>
            <person name="Larsen T.O."/>
            <person name="Devries R.P."/>
            <person name="Grigoriev I.V."/>
            <person name="Machida M."/>
            <person name="Baker S.E."/>
            <person name="Andersen M.R."/>
        </authorList>
    </citation>
    <scope>NUCLEOTIDE SEQUENCE [LARGE SCALE GENOMIC DNA]</scope>
    <source>
        <strain evidence="4 5">CBS 117626</strain>
    </source>
</reference>
<keyword evidence="5" id="KW-1185">Reference proteome</keyword>
<gene>
    <name evidence="4" type="ORF">BDV40DRAFT_300232</name>
</gene>
<evidence type="ECO:0000256" key="2">
    <source>
        <dbReference type="ARBA" id="ARBA00022723"/>
    </source>
</evidence>
<evidence type="ECO:0000256" key="3">
    <source>
        <dbReference type="ARBA" id="ARBA00023004"/>
    </source>
</evidence>
<dbReference type="GO" id="GO:0046872">
    <property type="term" value="F:metal ion binding"/>
    <property type="evidence" value="ECO:0007669"/>
    <property type="project" value="UniProtKB-KW"/>
</dbReference>
<dbReference type="GO" id="GO:0004392">
    <property type="term" value="F:heme oxygenase (decyclizing) activity"/>
    <property type="evidence" value="ECO:0007669"/>
    <property type="project" value="InterPro"/>
</dbReference>
<name>A0A5N6UVH4_ASPTM</name>
<dbReference type="OrthoDB" id="652091at2759"/>
<dbReference type="EMBL" id="ML738626">
    <property type="protein sequence ID" value="KAE8162658.1"/>
    <property type="molecule type" value="Genomic_DNA"/>
</dbReference>
<dbReference type="PANTHER" id="PTHR10720">
    <property type="entry name" value="HEME OXYGENASE"/>
    <property type="match status" value="1"/>
</dbReference>
<keyword evidence="1" id="KW-0349">Heme</keyword>
<proteinExistence type="predicted"/>
<dbReference type="InterPro" id="IPR002051">
    <property type="entry name" value="Haem_Oase"/>
</dbReference>